<feature type="transmembrane region" description="Helical" evidence="1">
    <location>
        <begin position="12"/>
        <end position="37"/>
    </location>
</feature>
<dbReference type="GO" id="GO:0016787">
    <property type="term" value="F:hydrolase activity"/>
    <property type="evidence" value="ECO:0007669"/>
    <property type="project" value="UniProtKB-KW"/>
</dbReference>
<gene>
    <name evidence="2" type="ORF">JOE21_003611</name>
</gene>
<accession>A0ABU1IS71</accession>
<sequence>MEHLSLIREGGWGLLLVVFVHTLLVMAVSAAATRWLAIRKQRGGER</sequence>
<dbReference type="EMBL" id="JAVDQG010000010">
    <property type="protein sequence ID" value="MDR6227588.1"/>
    <property type="molecule type" value="Genomic_DNA"/>
</dbReference>
<evidence type="ECO:0000256" key="1">
    <source>
        <dbReference type="SAM" id="Phobius"/>
    </source>
</evidence>
<protein>
    <submittedName>
        <fullName evidence="2">Effector of murein hydrolase LrgA (UPF0299 family)</fullName>
    </submittedName>
</protein>
<evidence type="ECO:0000313" key="3">
    <source>
        <dbReference type="Proteomes" id="UP001185012"/>
    </source>
</evidence>
<reference evidence="2 3" key="1">
    <citation type="submission" date="2023-07" db="EMBL/GenBank/DDBJ databases">
        <title>Genomic Encyclopedia of Type Strains, Phase IV (KMG-IV): sequencing the most valuable type-strain genomes for metagenomic binning, comparative biology and taxonomic classification.</title>
        <authorList>
            <person name="Goeker M."/>
        </authorList>
    </citation>
    <scope>NUCLEOTIDE SEQUENCE [LARGE SCALE GENOMIC DNA]</scope>
    <source>
        <strain evidence="2 3">DSM 45903</strain>
    </source>
</reference>
<keyword evidence="3" id="KW-1185">Reference proteome</keyword>
<keyword evidence="1" id="KW-0812">Transmembrane</keyword>
<comment type="caution">
    <text evidence="2">The sequence shown here is derived from an EMBL/GenBank/DDBJ whole genome shotgun (WGS) entry which is preliminary data.</text>
</comment>
<name>A0ABU1IS71_9BACL</name>
<keyword evidence="1" id="KW-0472">Membrane</keyword>
<organism evidence="2 3">
    <name type="scientific">Desmospora profundinema</name>
    <dbReference type="NCBI Taxonomy" id="1571184"/>
    <lineage>
        <taxon>Bacteria</taxon>
        <taxon>Bacillati</taxon>
        <taxon>Bacillota</taxon>
        <taxon>Bacilli</taxon>
        <taxon>Bacillales</taxon>
        <taxon>Thermoactinomycetaceae</taxon>
        <taxon>Desmospora</taxon>
    </lineage>
</organism>
<keyword evidence="1" id="KW-1133">Transmembrane helix</keyword>
<keyword evidence="2" id="KW-0378">Hydrolase</keyword>
<evidence type="ECO:0000313" key="2">
    <source>
        <dbReference type="EMBL" id="MDR6227588.1"/>
    </source>
</evidence>
<dbReference type="Proteomes" id="UP001185012">
    <property type="component" value="Unassembled WGS sequence"/>
</dbReference>
<proteinExistence type="predicted"/>